<name>A0A2G1MC36_9RHOB</name>
<sequence length="754" mass="81727">MGRGRHEILVSRRDLAAEDTPGGTTPHPIHPTPGLLFSGLMNLIPRTLASVNNGACPHETSQRLLWPGQGPYPDAGRALPFGWPWPSGKQDGGDRMTEMTPITAETAQTVEDAPILSTPAAAAAPAAPVQPEREALPVAGDVLPSAEKADAMDPVWAWLNKNHPDIQALPEGFSLSTQGVYQLDDAPNRNSRVKGRLFVCSPLVVIGRTRTDKGGAGWGYLVALLNPAEKWVPVIVPSSMLADDGRQMRELLMRQGLRCAQDRAGRQAMGEYIQSSSTSRTVQVVTRPGWVGNQFLLPELLLPEETEGAASVMLDMEGREHLFRQDGTLRGWQRLARRVEANSRAALALSAAFAGPLLTRLGEPGGGLHFHAKSSRGKSTMLRLAGSVWGGGGELGFAQSWRTTDSALEGTAVNHNDTLLCIDEIGLAPTDRLGEICYMLASGQGKARATTTGRVQPTARWRTLVLSSGEDPIAARIASSATFRRSGVQAGTTVRMVDLPMLIDDETSFEDLSGFADERAFTGYLLDETDRHYGRAGPAFVEEFLVNPEAHEATAREMIKAFIAQITTPEDDPQVQRVARQFAVIAAAGALACRWGVLPWDREASAFEAAATCFAAWKAGRDTTKSAEELDAIRTLKAFFELHGASRFESLERQAPYGPAGEDDPLSSASSQIVRDRCGYRLENEEDDGITYFVTPEAWRTQVCADRDAEFVARVALKCGALIPGENGRLKKNRRLPGHAGTARVYWLQPDKLP</sequence>
<feature type="domain" description="DUF927" evidence="1">
    <location>
        <begin position="173"/>
        <end position="458"/>
    </location>
</feature>
<dbReference type="Pfam" id="PF06048">
    <property type="entry name" value="DUF927"/>
    <property type="match status" value="1"/>
</dbReference>
<gene>
    <name evidence="2" type="ORF">CJ301_17130</name>
</gene>
<dbReference type="AlphaFoldDB" id="A0A2G1MC36"/>
<keyword evidence="3" id="KW-1185">Reference proteome</keyword>
<evidence type="ECO:0000259" key="1">
    <source>
        <dbReference type="Pfam" id="PF06048"/>
    </source>
</evidence>
<reference evidence="2 3" key="1">
    <citation type="submission" date="2017-08" db="EMBL/GenBank/DDBJ databases">
        <title>Draft Genome Sequence of Loktanella cinnabarina Strain XM1, Isolated from Coastal Surface Water.</title>
        <authorList>
            <person name="Ma R."/>
            <person name="Wang J."/>
            <person name="Wang Q."/>
            <person name="Ma Z."/>
            <person name="Li J."/>
            <person name="Chen L."/>
        </authorList>
    </citation>
    <scope>NUCLEOTIDE SEQUENCE [LARGE SCALE GENOMIC DNA]</scope>
    <source>
        <strain evidence="2 3">XM1</strain>
    </source>
</reference>
<dbReference type="EMBL" id="NQWH01000044">
    <property type="protein sequence ID" value="PHP26294.1"/>
    <property type="molecule type" value="Genomic_DNA"/>
</dbReference>
<dbReference type="InterPro" id="IPR009270">
    <property type="entry name" value="DUF927"/>
</dbReference>
<accession>A0A2G1MC36</accession>
<dbReference type="OrthoDB" id="784829at2"/>
<evidence type="ECO:0000313" key="2">
    <source>
        <dbReference type="EMBL" id="PHP26294.1"/>
    </source>
</evidence>
<evidence type="ECO:0000313" key="3">
    <source>
        <dbReference type="Proteomes" id="UP000221860"/>
    </source>
</evidence>
<organism evidence="2 3">
    <name type="scientific">Limimaricola cinnabarinus</name>
    <dbReference type="NCBI Taxonomy" id="1125964"/>
    <lineage>
        <taxon>Bacteria</taxon>
        <taxon>Pseudomonadati</taxon>
        <taxon>Pseudomonadota</taxon>
        <taxon>Alphaproteobacteria</taxon>
        <taxon>Rhodobacterales</taxon>
        <taxon>Paracoccaceae</taxon>
        <taxon>Limimaricola</taxon>
    </lineage>
</organism>
<dbReference type="Proteomes" id="UP000221860">
    <property type="component" value="Unassembled WGS sequence"/>
</dbReference>
<protein>
    <recommendedName>
        <fullName evidence="1">DUF927 domain-containing protein</fullName>
    </recommendedName>
</protein>
<comment type="caution">
    <text evidence="2">The sequence shown here is derived from an EMBL/GenBank/DDBJ whole genome shotgun (WGS) entry which is preliminary data.</text>
</comment>
<proteinExistence type="predicted"/>